<proteinExistence type="predicted"/>
<feature type="region of interest" description="Disordered" evidence="2">
    <location>
        <begin position="1"/>
        <end position="43"/>
    </location>
</feature>
<feature type="coiled-coil region" evidence="1">
    <location>
        <begin position="167"/>
        <end position="194"/>
    </location>
</feature>
<accession>A0AA35VL93</accession>
<dbReference type="Proteomes" id="UP001177003">
    <property type="component" value="Chromosome 2"/>
</dbReference>
<evidence type="ECO:0000313" key="4">
    <source>
        <dbReference type="Proteomes" id="UP001177003"/>
    </source>
</evidence>
<reference evidence="3" key="1">
    <citation type="submission" date="2023-04" db="EMBL/GenBank/DDBJ databases">
        <authorList>
            <person name="Vijverberg K."/>
            <person name="Xiong W."/>
            <person name="Schranz E."/>
        </authorList>
    </citation>
    <scope>NUCLEOTIDE SEQUENCE</scope>
</reference>
<protein>
    <submittedName>
        <fullName evidence="3">Uncharacterized protein</fullName>
    </submittedName>
</protein>
<dbReference type="EMBL" id="OX465078">
    <property type="protein sequence ID" value="CAI9270864.1"/>
    <property type="molecule type" value="Genomic_DNA"/>
</dbReference>
<evidence type="ECO:0000313" key="3">
    <source>
        <dbReference type="EMBL" id="CAI9270864.1"/>
    </source>
</evidence>
<name>A0AA35VL93_LACSI</name>
<evidence type="ECO:0000256" key="2">
    <source>
        <dbReference type="SAM" id="MobiDB-lite"/>
    </source>
</evidence>
<evidence type="ECO:0000256" key="1">
    <source>
        <dbReference type="SAM" id="Coils"/>
    </source>
</evidence>
<organism evidence="3 4">
    <name type="scientific">Lactuca saligna</name>
    <name type="common">Willowleaf lettuce</name>
    <dbReference type="NCBI Taxonomy" id="75948"/>
    <lineage>
        <taxon>Eukaryota</taxon>
        <taxon>Viridiplantae</taxon>
        <taxon>Streptophyta</taxon>
        <taxon>Embryophyta</taxon>
        <taxon>Tracheophyta</taxon>
        <taxon>Spermatophyta</taxon>
        <taxon>Magnoliopsida</taxon>
        <taxon>eudicotyledons</taxon>
        <taxon>Gunneridae</taxon>
        <taxon>Pentapetalae</taxon>
        <taxon>asterids</taxon>
        <taxon>campanulids</taxon>
        <taxon>Asterales</taxon>
        <taxon>Asteraceae</taxon>
        <taxon>Cichorioideae</taxon>
        <taxon>Cichorieae</taxon>
        <taxon>Lactucinae</taxon>
        <taxon>Lactuca</taxon>
    </lineage>
</organism>
<keyword evidence="1" id="KW-0175">Coiled coil</keyword>
<gene>
    <name evidence="3" type="ORF">LSALG_LOCUS11155</name>
</gene>
<sequence>MDTLIAELQRTARKPRQTVSVTTEPPSESDQDDSTYALLPKKRKRRDPCSGVFITYPIQNNSTPIEHGYIAQNLQSTFTEPSPVIQEISSTLPNPAPMDQDFQSQIVEEEVLPLKGAQASRSSFETPELDISKGTSKLPESELVDVVQHQIKVFDLEQNSAEKDLIIREQDIRINKLEKENSDKDSKKSEIQADLSERRENKIRVKQLKGKMLVMKNSDKNALGDHPEMFFKKIGKKFTEKYGDRSSIMMWGYDVEKKMWIVK</sequence>
<feature type="compositionally biased region" description="Polar residues" evidence="2">
    <location>
        <begin position="17"/>
        <end position="26"/>
    </location>
</feature>
<dbReference type="AlphaFoldDB" id="A0AA35VL93"/>
<keyword evidence="4" id="KW-1185">Reference proteome</keyword>